<reference evidence="5 6" key="1">
    <citation type="journal article" date="2019" name="Int. J. Syst. Evol. Microbiol.">
        <title>The Global Catalogue of Microorganisms (GCM) 10K type strain sequencing project: providing services to taxonomists for standard genome sequencing and annotation.</title>
        <authorList>
            <consortium name="The Broad Institute Genomics Platform"/>
            <consortium name="The Broad Institute Genome Sequencing Center for Infectious Disease"/>
            <person name="Wu L."/>
            <person name="Ma J."/>
        </authorList>
    </citation>
    <scope>NUCLEOTIDE SEQUENCE [LARGE SCALE GENOMIC DNA]</scope>
    <source>
        <strain evidence="5 6">JCM 10367</strain>
    </source>
</reference>
<dbReference type="RefSeq" id="WP_344007208.1">
    <property type="nucleotide sequence ID" value="NZ_BAAAGU010000088.1"/>
</dbReference>
<dbReference type="SMART" id="SM00342">
    <property type="entry name" value="HTH_ARAC"/>
    <property type="match status" value="1"/>
</dbReference>
<proteinExistence type="predicted"/>
<evidence type="ECO:0000259" key="4">
    <source>
        <dbReference type="PROSITE" id="PS01124"/>
    </source>
</evidence>
<evidence type="ECO:0000256" key="1">
    <source>
        <dbReference type="ARBA" id="ARBA00023015"/>
    </source>
</evidence>
<comment type="caution">
    <text evidence="5">The sequence shown here is derived from an EMBL/GenBank/DDBJ whole genome shotgun (WGS) entry which is preliminary data.</text>
</comment>
<dbReference type="InterPro" id="IPR020449">
    <property type="entry name" value="Tscrpt_reg_AraC-type_HTH"/>
</dbReference>
<keyword evidence="6" id="KW-1185">Reference proteome</keyword>
<dbReference type="PANTHER" id="PTHR43436:SF1">
    <property type="entry name" value="TRANSCRIPTIONAL REGULATORY PROTEIN"/>
    <property type="match status" value="1"/>
</dbReference>
<dbReference type="SUPFAM" id="SSF46689">
    <property type="entry name" value="Homeodomain-like"/>
    <property type="match status" value="2"/>
</dbReference>
<dbReference type="PRINTS" id="PR00032">
    <property type="entry name" value="HTHARAC"/>
</dbReference>
<accession>A0ABN1HVK6</accession>
<dbReference type="PROSITE" id="PS00041">
    <property type="entry name" value="HTH_ARAC_FAMILY_1"/>
    <property type="match status" value="1"/>
</dbReference>
<dbReference type="Pfam" id="PF06719">
    <property type="entry name" value="AraC_N"/>
    <property type="match status" value="1"/>
</dbReference>
<evidence type="ECO:0000313" key="5">
    <source>
        <dbReference type="EMBL" id="GAA0669655.1"/>
    </source>
</evidence>
<gene>
    <name evidence="5" type="ORF">GCM10009535_56890</name>
</gene>
<dbReference type="Proteomes" id="UP001500724">
    <property type="component" value="Unassembled WGS sequence"/>
</dbReference>
<name>A0ABN1HVK6_9ACTN</name>
<dbReference type="Gene3D" id="1.10.10.60">
    <property type="entry name" value="Homeodomain-like"/>
    <property type="match status" value="2"/>
</dbReference>
<keyword evidence="2" id="KW-0238">DNA-binding</keyword>
<dbReference type="InterPro" id="IPR009594">
    <property type="entry name" value="Tscrpt_reg_HTH_AraC_N"/>
</dbReference>
<evidence type="ECO:0000256" key="3">
    <source>
        <dbReference type="ARBA" id="ARBA00023163"/>
    </source>
</evidence>
<protein>
    <submittedName>
        <fullName evidence="5">AraC family transcriptional regulator</fullName>
    </submittedName>
</protein>
<dbReference type="InterPro" id="IPR009057">
    <property type="entry name" value="Homeodomain-like_sf"/>
</dbReference>
<dbReference type="PANTHER" id="PTHR43436">
    <property type="entry name" value="ARAC-FAMILY TRANSCRIPTIONAL REGULATOR"/>
    <property type="match status" value="1"/>
</dbReference>
<dbReference type="EMBL" id="BAAAGU010000088">
    <property type="protein sequence ID" value="GAA0669655.1"/>
    <property type="molecule type" value="Genomic_DNA"/>
</dbReference>
<dbReference type="PROSITE" id="PS01124">
    <property type="entry name" value="HTH_ARAC_FAMILY_2"/>
    <property type="match status" value="1"/>
</dbReference>
<evidence type="ECO:0000256" key="2">
    <source>
        <dbReference type="ARBA" id="ARBA00023125"/>
    </source>
</evidence>
<dbReference type="InterPro" id="IPR018062">
    <property type="entry name" value="HTH_AraC-typ_CS"/>
</dbReference>
<sequence length="315" mass="35215">MGYEFLRDELVQAGELVSLIAQYAADEGANHSVWPGLTLYRFDSAIPPHWDAVNALSFCLVAQGRKKVRIGSRDYVYDPLHYLVLTRDLRFQAEIIEASAVQPFLSFVLQIDPELVTEVLATMHRPMAALYQKPQAPRPVAYVSPLDTNLMGATYRFLLSVDSDTDRAVLAPMYVREIVYRLLLSEQRARLVEKAGMGSIRNPVTGAIRYMRETIQQPILVGDIADAVCMSESAFAHLFKQSTGVSPYQFLKQLRLESARDALLGGKSVTEAASEVGYASLSHFISEFKRHFGETPGTYAERLRGVTTFSLREIS</sequence>
<dbReference type="InterPro" id="IPR018060">
    <property type="entry name" value="HTH_AraC"/>
</dbReference>
<keyword evidence="3" id="KW-0804">Transcription</keyword>
<organism evidence="5 6">
    <name type="scientific">Streptomyces thermocarboxydovorans</name>
    <dbReference type="NCBI Taxonomy" id="59298"/>
    <lineage>
        <taxon>Bacteria</taxon>
        <taxon>Bacillati</taxon>
        <taxon>Actinomycetota</taxon>
        <taxon>Actinomycetes</taxon>
        <taxon>Kitasatosporales</taxon>
        <taxon>Streptomycetaceae</taxon>
        <taxon>Streptomyces</taxon>
    </lineage>
</organism>
<keyword evidence="1" id="KW-0805">Transcription regulation</keyword>
<evidence type="ECO:0000313" key="6">
    <source>
        <dbReference type="Proteomes" id="UP001500724"/>
    </source>
</evidence>
<feature type="domain" description="HTH araC/xylS-type" evidence="4">
    <location>
        <begin position="205"/>
        <end position="302"/>
    </location>
</feature>
<dbReference type="Pfam" id="PF12833">
    <property type="entry name" value="HTH_18"/>
    <property type="match status" value="1"/>
</dbReference>